<proteinExistence type="predicted"/>
<dbReference type="EMBL" id="NKYE01000007">
    <property type="protein sequence ID" value="OZM72719.1"/>
    <property type="molecule type" value="Genomic_DNA"/>
</dbReference>
<name>A0A263D3C6_9PSEU</name>
<dbReference type="RefSeq" id="WP_094863196.1">
    <property type="nucleotide sequence ID" value="NZ_NKYE01000007.1"/>
</dbReference>
<dbReference type="AlphaFoldDB" id="A0A263D3C6"/>
<gene>
    <name evidence="2" type="ORF">CFN78_13930</name>
</gene>
<feature type="region of interest" description="Disordered" evidence="1">
    <location>
        <begin position="61"/>
        <end position="122"/>
    </location>
</feature>
<keyword evidence="3" id="KW-1185">Reference proteome</keyword>
<evidence type="ECO:0000256" key="1">
    <source>
        <dbReference type="SAM" id="MobiDB-lite"/>
    </source>
</evidence>
<comment type="caution">
    <text evidence="2">The sequence shown here is derived from an EMBL/GenBank/DDBJ whole genome shotgun (WGS) entry which is preliminary data.</text>
</comment>
<dbReference type="InParanoid" id="A0A263D3C6"/>
<evidence type="ECO:0000313" key="3">
    <source>
        <dbReference type="Proteomes" id="UP000242444"/>
    </source>
</evidence>
<feature type="compositionally biased region" description="Basic and acidic residues" evidence="1">
    <location>
        <begin position="103"/>
        <end position="113"/>
    </location>
</feature>
<dbReference type="Proteomes" id="UP000242444">
    <property type="component" value="Unassembled WGS sequence"/>
</dbReference>
<protein>
    <submittedName>
        <fullName evidence="2">Uncharacterized protein</fullName>
    </submittedName>
</protein>
<reference evidence="2 3" key="1">
    <citation type="submission" date="2017-07" db="EMBL/GenBank/DDBJ databases">
        <title>Amycolatopsis antarcticus sp. nov., isolated from the surface of an Antarcticus brown macroalga.</title>
        <authorList>
            <person name="Wang J."/>
            <person name="Leiva S."/>
            <person name="Huang J."/>
            <person name="Huang Y."/>
        </authorList>
    </citation>
    <scope>NUCLEOTIDE SEQUENCE [LARGE SCALE GENOMIC DNA]</scope>
    <source>
        <strain evidence="2 3">AU-G6</strain>
    </source>
</reference>
<accession>A0A263D3C6</accession>
<organism evidence="2 3">
    <name type="scientific">Amycolatopsis antarctica</name>
    <dbReference type="NCBI Taxonomy" id="1854586"/>
    <lineage>
        <taxon>Bacteria</taxon>
        <taxon>Bacillati</taxon>
        <taxon>Actinomycetota</taxon>
        <taxon>Actinomycetes</taxon>
        <taxon>Pseudonocardiales</taxon>
        <taxon>Pseudonocardiaceae</taxon>
        <taxon>Amycolatopsis</taxon>
    </lineage>
</organism>
<evidence type="ECO:0000313" key="2">
    <source>
        <dbReference type="EMBL" id="OZM72719.1"/>
    </source>
</evidence>
<sequence length="122" mass="13798">MASDNDFRAALDNAARQALDVIGRIHEDARAGLDTNYWVARTELNGKSRRVSLDEQLGGNPMAWFAGQGHGQARHAQPPQPPMQRQPEHGYGYQDYGRQNHGYQDHGRQEYGRPQHFGPGRY</sequence>